<comment type="caution">
    <text evidence="8">The sequence shown here is derived from an EMBL/GenBank/DDBJ whole genome shotgun (WGS) entry which is preliminary data.</text>
</comment>
<evidence type="ECO:0000313" key="9">
    <source>
        <dbReference type="Proteomes" id="UP000076625"/>
    </source>
</evidence>
<protein>
    <recommendedName>
        <fullName evidence="10">DoxX family protein</fullName>
    </recommendedName>
</protein>
<feature type="transmembrane region" description="Helical" evidence="7">
    <location>
        <begin position="123"/>
        <end position="144"/>
    </location>
</feature>
<name>A0A165F666_9NEIS</name>
<evidence type="ECO:0000256" key="6">
    <source>
        <dbReference type="ARBA" id="ARBA00023136"/>
    </source>
</evidence>
<evidence type="ECO:0000256" key="5">
    <source>
        <dbReference type="ARBA" id="ARBA00022989"/>
    </source>
</evidence>
<dbReference type="Pfam" id="PF07681">
    <property type="entry name" value="DoxX"/>
    <property type="match status" value="1"/>
</dbReference>
<keyword evidence="5 7" id="KW-1133">Transmembrane helix</keyword>
<dbReference type="RefSeq" id="WP_066612373.1">
    <property type="nucleotide sequence ID" value="NZ_LQQU01000023.1"/>
</dbReference>
<keyword evidence="6 7" id="KW-0472">Membrane</keyword>
<dbReference type="GO" id="GO:0005886">
    <property type="term" value="C:plasma membrane"/>
    <property type="evidence" value="ECO:0007669"/>
    <property type="project" value="UniProtKB-SubCell"/>
</dbReference>
<dbReference type="PANTHER" id="PTHR33452">
    <property type="entry name" value="OXIDOREDUCTASE CATD-RELATED"/>
    <property type="match status" value="1"/>
</dbReference>
<gene>
    <name evidence="8" type="ORF">AVW16_00270</name>
</gene>
<dbReference type="PANTHER" id="PTHR33452:SF1">
    <property type="entry name" value="INNER MEMBRANE PROTEIN YPHA-RELATED"/>
    <property type="match status" value="1"/>
</dbReference>
<evidence type="ECO:0000256" key="1">
    <source>
        <dbReference type="ARBA" id="ARBA00004651"/>
    </source>
</evidence>
<evidence type="ECO:0000313" key="8">
    <source>
        <dbReference type="EMBL" id="KZE31659.1"/>
    </source>
</evidence>
<evidence type="ECO:0000256" key="7">
    <source>
        <dbReference type="SAM" id="Phobius"/>
    </source>
</evidence>
<evidence type="ECO:0000256" key="4">
    <source>
        <dbReference type="ARBA" id="ARBA00022692"/>
    </source>
</evidence>
<dbReference type="InterPro" id="IPR051907">
    <property type="entry name" value="DoxX-like_oxidoreductase"/>
</dbReference>
<dbReference type="InterPro" id="IPR032808">
    <property type="entry name" value="DoxX"/>
</dbReference>
<proteinExistence type="inferred from homology"/>
<feature type="transmembrane region" description="Helical" evidence="7">
    <location>
        <begin position="21"/>
        <end position="40"/>
    </location>
</feature>
<dbReference type="EMBL" id="LQQU01000023">
    <property type="protein sequence ID" value="KZE31659.1"/>
    <property type="molecule type" value="Genomic_DNA"/>
</dbReference>
<evidence type="ECO:0000256" key="3">
    <source>
        <dbReference type="ARBA" id="ARBA00022475"/>
    </source>
</evidence>
<evidence type="ECO:0008006" key="10">
    <source>
        <dbReference type="Google" id="ProtNLM"/>
    </source>
</evidence>
<dbReference type="AlphaFoldDB" id="A0A165F666"/>
<dbReference type="Proteomes" id="UP000076625">
    <property type="component" value="Unassembled WGS sequence"/>
</dbReference>
<sequence>MHPVARLVAFARPFVAFADTWLRPLALVWARVVVGLVFFRSGLTKLDDWQTTLLLFTEEYHVPLLPPAVAAALGTAGEVLLPPLLIAGLAGRFAAAGLFVVNATAVISYPALTDTTREFHLYWAMLLALVASVGPGTLSLDAWLCRRARAA</sequence>
<evidence type="ECO:0000256" key="2">
    <source>
        <dbReference type="ARBA" id="ARBA00006679"/>
    </source>
</evidence>
<comment type="similarity">
    <text evidence="2">Belongs to the DoxX family.</text>
</comment>
<feature type="transmembrane region" description="Helical" evidence="7">
    <location>
        <begin position="93"/>
        <end position="111"/>
    </location>
</feature>
<keyword evidence="9" id="KW-1185">Reference proteome</keyword>
<feature type="transmembrane region" description="Helical" evidence="7">
    <location>
        <begin position="60"/>
        <end position="81"/>
    </location>
</feature>
<accession>A0A165F666</accession>
<comment type="subcellular location">
    <subcellularLocation>
        <location evidence="1">Cell membrane</location>
        <topology evidence="1">Multi-pass membrane protein</topology>
    </subcellularLocation>
</comment>
<dbReference type="OrthoDB" id="121744at2"/>
<keyword evidence="4 7" id="KW-0812">Transmembrane</keyword>
<dbReference type="STRING" id="1452487.AVW16_00270"/>
<reference evidence="9" key="1">
    <citation type="submission" date="2016-01" db="EMBL/GenBank/DDBJ databases">
        <title>Draft genome of Chromobacterium sp. F49.</title>
        <authorList>
            <person name="Hong K.W."/>
        </authorList>
    </citation>
    <scope>NUCLEOTIDE SEQUENCE [LARGE SCALE GENOMIC DNA]</scope>
    <source>
        <strain evidence="9">CN10</strain>
    </source>
</reference>
<keyword evidence="3" id="KW-1003">Cell membrane</keyword>
<organism evidence="8 9">
    <name type="scientific">Crenobacter luteus</name>
    <dbReference type="NCBI Taxonomy" id="1452487"/>
    <lineage>
        <taxon>Bacteria</taxon>
        <taxon>Pseudomonadati</taxon>
        <taxon>Pseudomonadota</taxon>
        <taxon>Betaproteobacteria</taxon>
        <taxon>Neisseriales</taxon>
        <taxon>Neisseriaceae</taxon>
        <taxon>Crenobacter</taxon>
    </lineage>
</organism>